<dbReference type="Pfam" id="PF12833">
    <property type="entry name" value="HTH_18"/>
    <property type="match status" value="1"/>
</dbReference>
<dbReference type="Gene3D" id="1.10.10.60">
    <property type="entry name" value="Homeodomain-like"/>
    <property type="match status" value="1"/>
</dbReference>
<dbReference type="PANTHER" id="PTHR46796:SF2">
    <property type="entry name" value="TRANSCRIPTIONAL REGULATORY PROTEIN"/>
    <property type="match status" value="1"/>
</dbReference>
<reference evidence="5" key="1">
    <citation type="submission" date="2022-09" db="EMBL/GenBank/DDBJ databases">
        <title>Isolation and characterization of 3-chlorobenzoate degrading bacteria from soils in Shizuoka.</title>
        <authorList>
            <person name="Ifat A."/>
            <person name="Ogawa N."/>
            <person name="Kimbara K."/>
            <person name="Moriuchi R."/>
            <person name="Dohra H."/>
            <person name="Shintani M."/>
        </authorList>
    </citation>
    <scope>NUCLEOTIDE SEQUENCE</scope>
    <source>
        <strain evidence="5">19CS4-2</strain>
    </source>
</reference>
<dbReference type="Pfam" id="PF02311">
    <property type="entry name" value="AraC_binding"/>
    <property type="match status" value="1"/>
</dbReference>
<dbReference type="InterPro" id="IPR003313">
    <property type="entry name" value="AraC-bd"/>
</dbReference>
<proteinExistence type="predicted"/>
<evidence type="ECO:0000256" key="1">
    <source>
        <dbReference type="ARBA" id="ARBA00023015"/>
    </source>
</evidence>
<dbReference type="InterPro" id="IPR050204">
    <property type="entry name" value="AraC_XylS_family_regulators"/>
</dbReference>
<dbReference type="GO" id="GO:0043565">
    <property type="term" value="F:sequence-specific DNA binding"/>
    <property type="evidence" value="ECO:0007669"/>
    <property type="project" value="InterPro"/>
</dbReference>
<dbReference type="PANTHER" id="PTHR46796">
    <property type="entry name" value="HTH-TYPE TRANSCRIPTIONAL ACTIVATOR RHAS-RELATED"/>
    <property type="match status" value="1"/>
</dbReference>
<dbReference type="GO" id="GO:0003700">
    <property type="term" value="F:DNA-binding transcription factor activity"/>
    <property type="evidence" value="ECO:0007669"/>
    <property type="project" value="InterPro"/>
</dbReference>
<keyword evidence="2" id="KW-0238">DNA-binding</keyword>
<dbReference type="Proteomes" id="UP001055111">
    <property type="component" value="Unassembled WGS sequence"/>
</dbReference>
<feature type="domain" description="HTH araC/xylS-type" evidence="4">
    <location>
        <begin position="174"/>
        <end position="271"/>
    </location>
</feature>
<evidence type="ECO:0000313" key="5">
    <source>
        <dbReference type="EMBL" id="GJH24732.1"/>
    </source>
</evidence>
<keyword evidence="1" id="KW-0805">Transcription regulation</keyword>
<gene>
    <name evidence="5" type="ORF">CBA19CS42_09470</name>
</gene>
<dbReference type="EMBL" id="BPUS01000002">
    <property type="protein sequence ID" value="GJH24732.1"/>
    <property type="molecule type" value="Genomic_DNA"/>
</dbReference>
<evidence type="ECO:0000313" key="6">
    <source>
        <dbReference type="Proteomes" id="UP001055111"/>
    </source>
</evidence>
<dbReference type="SUPFAM" id="SSF46689">
    <property type="entry name" value="Homeodomain-like"/>
    <property type="match status" value="2"/>
</dbReference>
<dbReference type="RefSeq" id="WP_238211211.1">
    <property type="nucleotide sequence ID" value="NZ_BPUS01000002.1"/>
</dbReference>
<keyword evidence="3" id="KW-0804">Transcription</keyword>
<dbReference type="SMART" id="SM00342">
    <property type="entry name" value="HTH_ARAC"/>
    <property type="match status" value="1"/>
</dbReference>
<dbReference type="SUPFAM" id="SSF51215">
    <property type="entry name" value="Regulatory protein AraC"/>
    <property type="match status" value="1"/>
</dbReference>
<dbReference type="InterPro" id="IPR037923">
    <property type="entry name" value="HTH-like"/>
</dbReference>
<accession>A0AA37MRM1</accession>
<dbReference type="PROSITE" id="PS01124">
    <property type="entry name" value="HTH_ARAC_FAMILY_2"/>
    <property type="match status" value="1"/>
</dbReference>
<dbReference type="InterPro" id="IPR009057">
    <property type="entry name" value="Homeodomain-like_sf"/>
</dbReference>
<protein>
    <submittedName>
        <fullName evidence="5">AraC family transcriptional regulator</fullName>
    </submittedName>
</protein>
<organism evidence="5 6">
    <name type="scientific">Caballeronia novacaledonica</name>
    <dbReference type="NCBI Taxonomy" id="1544861"/>
    <lineage>
        <taxon>Bacteria</taxon>
        <taxon>Pseudomonadati</taxon>
        <taxon>Pseudomonadota</taxon>
        <taxon>Betaproteobacteria</taxon>
        <taxon>Burkholderiales</taxon>
        <taxon>Burkholderiaceae</taxon>
        <taxon>Caballeronia</taxon>
    </lineage>
</organism>
<evidence type="ECO:0000259" key="4">
    <source>
        <dbReference type="PROSITE" id="PS01124"/>
    </source>
</evidence>
<comment type="caution">
    <text evidence="5">The sequence shown here is derived from an EMBL/GenBank/DDBJ whole genome shotgun (WGS) entry which is preliminary data.</text>
</comment>
<evidence type="ECO:0000256" key="2">
    <source>
        <dbReference type="ARBA" id="ARBA00023125"/>
    </source>
</evidence>
<dbReference type="AlphaFoldDB" id="A0AA37MRM1"/>
<name>A0AA37MRM1_9BURK</name>
<sequence>MNERKKGTASDWVKRAEPTEGIERIEAWFGGKAYGLHRHDTYAIGRTLAGVQSFNYRRTLRHSVPGQTMVLHPDELHDGQAGTGEGFRYRMLYVEPALIQAILGGRALPFVEGGVTTDVRVCHATEALLQRTEGALPPLEPLEQHDALTELALALAQASGGQMIADSGDYASAARAQEFLHANCDRIITLDELERVTGRDRFALSRDFRKFYGTSPYRYLTMRRLDLVRRLMLTGASLADVAAHAGFADQSHMTRQFTRAVGMPPARWRAIARGAEPR</sequence>
<evidence type="ECO:0000256" key="3">
    <source>
        <dbReference type="ARBA" id="ARBA00023163"/>
    </source>
</evidence>
<dbReference type="InterPro" id="IPR018060">
    <property type="entry name" value="HTH_AraC"/>
</dbReference>